<comment type="caution">
    <text evidence="3">The sequence shown here is derived from an EMBL/GenBank/DDBJ whole genome shotgun (WGS) entry which is preliminary data.</text>
</comment>
<keyword evidence="2" id="KW-0472">Membrane</keyword>
<dbReference type="EMBL" id="JBIAHM010000018">
    <property type="protein sequence ID" value="MFE9605096.1"/>
    <property type="molecule type" value="Genomic_DNA"/>
</dbReference>
<feature type="compositionally biased region" description="Low complexity" evidence="1">
    <location>
        <begin position="31"/>
        <end position="48"/>
    </location>
</feature>
<evidence type="ECO:0000313" key="3">
    <source>
        <dbReference type="EMBL" id="MFE9605096.1"/>
    </source>
</evidence>
<keyword evidence="2" id="KW-1133">Transmembrane helix</keyword>
<accession>A0ABW6MG59</accession>
<name>A0ABW6MG59_9ACTN</name>
<protein>
    <recommendedName>
        <fullName evidence="5">DUF5666 domain-containing protein</fullName>
    </recommendedName>
</protein>
<keyword evidence="2" id="KW-0812">Transmembrane</keyword>
<sequence length="237" mass="23419">MDNHDLLSRRGVWIMAAGPAIAVAGAGLGSTSAVADSASPAPAAATSPAPTPTGPEGGGPQADPSDGGATGIVDTTSASGFTMTKATGVKVTVTESSATKTTKTTGAPAKAVRKGASVLVLGTVDSATVAATRVVVQRGGDGGAAAAAAAGVIAFQQGTPSPDKSVGRIPDYTEGEGTIVNGTTAYKAIKAAQAVVPGGVNDRVVELSDGEYEVHNISVNWPHHVFVDKNFKVVGWE</sequence>
<dbReference type="InterPro" id="IPR006311">
    <property type="entry name" value="TAT_signal"/>
</dbReference>
<reference evidence="3 4" key="1">
    <citation type="submission" date="2024-10" db="EMBL/GenBank/DDBJ databases">
        <title>The Natural Products Discovery Center: Release of the First 8490 Sequenced Strains for Exploring Actinobacteria Biosynthetic Diversity.</title>
        <authorList>
            <person name="Kalkreuter E."/>
            <person name="Kautsar S.A."/>
            <person name="Yang D."/>
            <person name="Bader C.D."/>
            <person name="Teijaro C.N."/>
            <person name="Fluegel L."/>
            <person name="Davis C.M."/>
            <person name="Simpson J.R."/>
            <person name="Lauterbach L."/>
            <person name="Steele A.D."/>
            <person name="Gui C."/>
            <person name="Meng S."/>
            <person name="Li G."/>
            <person name="Viehrig K."/>
            <person name="Ye F."/>
            <person name="Su P."/>
            <person name="Kiefer A.F."/>
            <person name="Nichols A."/>
            <person name="Cepeda A.J."/>
            <person name="Yan W."/>
            <person name="Fan B."/>
            <person name="Jiang Y."/>
            <person name="Adhikari A."/>
            <person name="Zheng C.-J."/>
            <person name="Schuster L."/>
            <person name="Cowan T.M."/>
            <person name="Smanski M.J."/>
            <person name="Chevrette M.G."/>
            <person name="De Carvalho L.P.S."/>
            <person name="Shen B."/>
        </authorList>
    </citation>
    <scope>NUCLEOTIDE SEQUENCE [LARGE SCALE GENOMIC DNA]</scope>
    <source>
        <strain evidence="3 4">NPDC006488</strain>
    </source>
</reference>
<evidence type="ECO:0000256" key="2">
    <source>
        <dbReference type="SAM" id="Phobius"/>
    </source>
</evidence>
<feature type="region of interest" description="Disordered" evidence="1">
    <location>
        <begin position="31"/>
        <end position="75"/>
    </location>
</feature>
<dbReference type="RefSeq" id="WP_388113923.1">
    <property type="nucleotide sequence ID" value="NZ_JBIAHM010000018.1"/>
</dbReference>
<organism evidence="3 4">
    <name type="scientific">Streptomyces hokutonensis</name>
    <dbReference type="NCBI Taxonomy" id="1306990"/>
    <lineage>
        <taxon>Bacteria</taxon>
        <taxon>Bacillati</taxon>
        <taxon>Actinomycetota</taxon>
        <taxon>Actinomycetes</taxon>
        <taxon>Kitasatosporales</taxon>
        <taxon>Streptomycetaceae</taxon>
        <taxon>Streptomyces</taxon>
    </lineage>
</organism>
<dbReference type="Proteomes" id="UP001601303">
    <property type="component" value="Unassembled WGS sequence"/>
</dbReference>
<gene>
    <name evidence="3" type="ORF">ACFYNQ_41940</name>
</gene>
<feature type="transmembrane region" description="Helical" evidence="2">
    <location>
        <begin position="12"/>
        <end position="35"/>
    </location>
</feature>
<proteinExistence type="predicted"/>
<evidence type="ECO:0008006" key="5">
    <source>
        <dbReference type="Google" id="ProtNLM"/>
    </source>
</evidence>
<evidence type="ECO:0000256" key="1">
    <source>
        <dbReference type="SAM" id="MobiDB-lite"/>
    </source>
</evidence>
<dbReference type="PROSITE" id="PS51318">
    <property type="entry name" value="TAT"/>
    <property type="match status" value="1"/>
</dbReference>
<evidence type="ECO:0000313" key="4">
    <source>
        <dbReference type="Proteomes" id="UP001601303"/>
    </source>
</evidence>
<keyword evidence="4" id="KW-1185">Reference proteome</keyword>